<dbReference type="InterPro" id="IPR018637">
    <property type="entry name" value="DUF2059"/>
</dbReference>
<evidence type="ECO:0000259" key="2">
    <source>
        <dbReference type="Pfam" id="PF09832"/>
    </source>
</evidence>
<keyword evidence="1" id="KW-0732">Signal</keyword>
<comment type="caution">
    <text evidence="3">The sequence shown here is derived from an EMBL/GenBank/DDBJ whole genome shotgun (WGS) entry which is preliminary data.</text>
</comment>
<protein>
    <recommendedName>
        <fullName evidence="2">DUF2059 domain-containing protein</fullName>
    </recommendedName>
</protein>
<dbReference type="AlphaFoldDB" id="A0A839T3X3"/>
<keyword evidence="4" id="KW-1185">Reference proteome</keyword>
<accession>A0A839T3X3</accession>
<dbReference type="Pfam" id="PF09832">
    <property type="entry name" value="DUF2059"/>
    <property type="match status" value="1"/>
</dbReference>
<feature type="domain" description="DUF2059" evidence="2">
    <location>
        <begin position="89"/>
        <end position="147"/>
    </location>
</feature>
<sequence length="165" mass="18417">MSFIQKFSSVMLLALFTLQAGAAARADNAERLLELTHADRLAVPVYAQVQQMFAQRFADAKAPQSRKAVLERYQAKANTVLDRAIGWNELKPELVALYKKEFTEQELKGMVEFYESALGSKMLAKLPELNRRSAQMAQASLEAAVPEVNKLLAEMTNELGNTPKK</sequence>
<proteinExistence type="predicted"/>
<feature type="chain" id="PRO_5032409304" description="DUF2059 domain-containing protein" evidence="1">
    <location>
        <begin position="23"/>
        <end position="165"/>
    </location>
</feature>
<dbReference type="Proteomes" id="UP000549250">
    <property type="component" value="Unassembled WGS sequence"/>
</dbReference>
<feature type="signal peptide" evidence="1">
    <location>
        <begin position="1"/>
        <end position="22"/>
    </location>
</feature>
<organism evidence="3 4">
    <name type="scientific">Azomonas macrocytogenes</name>
    <name type="common">Azotobacter macrocytogenes</name>
    <dbReference type="NCBI Taxonomy" id="69962"/>
    <lineage>
        <taxon>Bacteria</taxon>
        <taxon>Pseudomonadati</taxon>
        <taxon>Pseudomonadota</taxon>
        <taxon>Gammaproteobacteria</taxon>
        <taxon>Pseudomonadales</taxon>
        <taxon>Pseudomonadaceae</taxon>
        <taxon>Azomonas</taxon>
    </lineage>
</organism>
<dbReference type="EMBL" id="JACHXI010000012">
    <property type="protein sequence ID" value="MBB3104112.1"/>
    <property type="molecule type" value="Genomic_DNA"/>
</dbReference>
<reference evidence="3 4" key="1">
    <citation type="submission" date="2020-08" db="EMBL/GenBank/DDBJ databases">
        <title>Genomic Encyclopedia of Type Strains, Phase III (KMG-III): the genomes of soil and plant-associated and newly described type strains.</title>
        <authorList>
            <person name="Whitman W."/>
        </authorList>
    </citation>
    <scope>NUCLEOTIDE SEQUENCE [LARGE SCALE GENOMIC DNA]</scope>
    <source>
        <strain evidence="3 4">CECT 4462</strain>
    </source>
</reference>
<dbReference type="RefSeq" id="WP_183167006.1">
    <property type="nucleotide sequence ID" value="NZ_JACHXI010000012.1"/>
</dbReference>
<name>A0A839T3X3_AZOMA</name>
<evidence type="ECO:0000256" key="1">
    <source>
        <dbReference type="SAM" id="SignalP"/>
    </source>
</evidence>
<evidence type="ECO:0000313" key="4">
    <source>
        <dbReference type="Proteomes" id="UP000549250"/>
    </source>
</evidence>
<gene>
    <name evidence="3" type="ORF">FHR87_002524</name>
</gene>
<evidence type="ECO:0000313" key="3">
    <source>
        <dbReference type="EMBL" id="MBB3104112.1"/>
    </source>
</evidence>